<evidence type="ECO:0000256" key="2">
    <source>
        <dbReference type="ARBA" id="ARBA00013184"/>
    </source>
</evidence>
<feature type="domain" description="CBP/p300-type HAT" evidence="15">
    <location>
        <begin position="1110"/>
        <end position="1531"/>
    </location>
</feature>
<evidence type="ECO:0000259" key="14">
    <source>
        <dbReference type="PROSITE" id="PS50135"/>
    </source>
</evidence>
<feature type="compositionally biased region" description="Basic and acidic residues" evidence="11">
    <location>
        <begin position="853"/>
        <end position="862"/>
    </location>
</feature>
<dbReference type="PANTHER" id="PTHR13808">
    <property type="entry name" value="CBP/P300-RELATED"/>
    <property type="match status" value="1"/>
</dbReference>
<comment type="subcellular location">
    <subcellularLocation>
        <location evidence="1">Nucleus</location>
    </subcellularLocation>
</comment>
<dbReference type="Pfam" id="PF03661">
    <property type="entry name" value="TMEM33_Pom33"/>
    <property type="match status" value="1"/>
</dbReference>
<dbReference type="EC" id="2.3.1.48" evidence="2"/>
<feature type="region of interest" description="Disordered" evidence="11">
    <location>
        <begin position="608"/>
        <end position="629"/>
    </location>
</feature>
<dbReference type="STRING" id="79200.A0A166EKG4"/>
<protein>
    <recommendedName>
        <fullName evidence="2">histone acetyltransferase</fullName>
        <ecNumber evidence="2">2.3.1.48</ecNumber>
    </recommendedName>
</protein>
<keyword evidence="9" id="KW-0539">Nucleus</keyword>
<keyword evidence="4" id="KW-0479">Metal-binding</keyword>
<dbReference type="Pfam" id="PF08214">
    <property type="entry name" value="HAT_KAT11"/>
    <property type="match status" value="1"/>
</dbReference>
<dbReference type="PROSITE" id="PS51727">
    <property type="entry name" value="CBP_P300_HAT"/>
    <property type="match status" value="1"/>
</dbReference>
<keyword evidence="8" id="KW-0804">Transcription</keyword>
<dbReference type="CDD" id="cd15802">
    <property type="entry name" value="RING_CBP-p300"/>
    <property type="match status" value="1"/>
</dbReference>
<dbReference type="InterPro" id="IPR019787">
    <property type="entry name" value="Znf_PHD-finger"/>
</dbReference>
<keyword evidence="7" id="KW-0805">Transcription regulation</keyword>
<dbReference type="SUPFAM" id="SSF57850">
    <property type="entry name" value="RING/U-box"/>
    <property type="match status" value="1"/>
</dbReference>
<dbReference type="Pfam" id="PF00569">
    <property type="entry name" value="ZZ"/>
    <property type="match status" value="1"/>
</dbReference>
<feature type="compositionally biased region" description="Polar residues" evidence="11">
    <location>
        <begin position="878"/>
        <end position="887"/>
    </location>
</feature>
<dbReference type="InterPro" id="IPR005344">
    <property type="entry name" value="TMEM33/Pom33"/>
</dbReference>
<evidence type="ECO:0000256" key="11">
    <source>
        <dbReference type="SAM" id="MobiDB-lite"/>
    </source>
</evidence>
<dbReference type="PANTHER" id="PTHR13808:SF53">
    <property type="entry name" value="HISTONE ACETYLTRANSFERASE HAC2"/>
    <property type="match status" value="1"/>
</dbReference>
<dbReference type="InterPro" id="IPR043145">
    <property type="entry name" value="Znf_ZZ_sf"/>
</dbReference>
<feature type="domain" description="ZZ-type" evidence="14">
    <location>
        <begin position="1413"/>
        <end position="1473"/>
    </location>
</feature>
<reference evidence="16" key="1">
    <citation type="journal article" date="2016" name="Nat. Genet.">
        <title>A high-quality carrot genome assembly provides new insights into carotenoid accumulation and asterid genome evolution.</title>
        <authorList>
            <person name="Iorizzo M."/>
            <person name="Ellison S."/>
            <person name="Senalik D."/>
            <person name="Zeng P."/>
            <person name="Satapoomin P."/>
            <person name="Huang J."/>
            <person name="Bowman M."/>
            <person name="Iovene M."/>
            <person name="Sanseverino W."/>
            <person name="Cavagnaro P."/>
            <person name="Yildiz M."/>
            <person name="Macko-Podgorni A."/>
            <person name="Moranska E."/>
            <person name="Grzebelus E."/>
            <person name="Grzebelus D."/>
            <person name="Ashrafi H."/>
            <person name="Zheng Z."/>
            <person name="Cheng S."/>
            <person name="Spooner D."/>
            <person name="Van Deynze A."/>
            <person name="Simon P."/>
        </authorList>
    </citation>
    <scope>NUCLEOTIDE SEQUENCE [LARGE SCALE GENOMIC DNA]</scope>
    <source>
        <tissue evidence="16">Leaf</tissue>
    </source>
</reference>
<dbReference type="SUPFAM" id="SSF57903">
    <property type="entry name" value="FYVE/PHD zinc finger"/>
    <property type="match status" value="1"/>
</dbReference>
<evidence type="ECO:0000256" key="6">
    <source>
        <dbReference type="ARBA" id="ARBA00022833"/>
    </source>
</evidence>
<feature type="compositionally biased region" description="Low complexity" evidence="11">
    <location>
        <begin position="67"/>
        <end position="87"/>
    </location>
</feature>
<feature type="compositionally biased region" description="Basic and acidic residues" evidence="11">
    <location>
        <begin position="889"/>
        <end position="903"/>
    </location>
</feature>
<evidence type="ECO:0000256" key="1">
    <source>
        <dbReference type="ARBA" id="ARBA00004123"/>
    </source>
</evidence>
<dbReference type="InterPro" id="IPR031162">
    <property type="entry name" value="CBP_P300_HAT"/>
</dbReference>
<feature type="region of interest" description="Disordered" evidence="11">
    <location>
        <begin position="761"/>
        <end position="783"/>
    </location>
</feature>
<feature type="region of interest" description="Disordered" evidence="11">
    <location>
        <begin position="683"/>
        <end position="705"/>
    </location>
</feature>
<accession>A0A166EKG4</accession>
<dbReference type="InterPro" id="IPR013083">
    <property type="entry name" value="Znf_RING/FYVE/PHD"/>
</dbReference>
<dbReference type="GO" id="GO:0005634">
    <property type="term" value="C:nucleus"/>
    <property type="evidence" value="ECO:0007669"/>
    <property type="project" value="UniProtKB-SubCell"/>
</dbReference>
<evidence type="ECO:0000256" key="7">
    <source>
        <dbReference type="ARBA" id="ARBA00023015"/>
    </source>
</evidence>
<dbReference type="EMBL" id="LNRQ01000002">
    <property type="protein sequence ID" value="KZN06684.1"/>
    <property type="molecule type" value="Genomic_DNA"/>
</dbReference>
<dbReference type="GO" id="GO:0005667">
    <property type="term" value="C:transcription regulator complex"/>
    <property type="evidence" value="ECO:0007669"/>
    <property type="project" value="TreeGrafter"/>
</dbReference>
<keyword evidence="5 10" id="KW-0863">Zinc-finger</keyword>
<feature type="compositionally biased region" description="Polar residues" evidence="11">
    <location>
        <begin position="683"/>
        <end position="697"/>
    </location>
</feature>
<dbReference type="GO" id="GO:0004402">
    <property type="term" value="F:histone acetyltransferase activity"/>
    <property type="evidence" value="ECO:0007669"/>
    <property type="project" value="InterPro"/>
</dbReference>
<dbReference type="GO" id="GO:0016020">
    <property type="term" value="C:membrane"/>
    <property type="evidence" value="ECO:0007669"/>
    <property type="project" value="InterPro"/>
</dbReference>
<comment type="caution">
    <text evidence="16">The sequence shown here is derived from an EMBL/GenBank/DDBJ whole genome shotgun (WGS) entry which is preliminary data.</text>
</comment>
<dbReference type="PROSITE" id="PS50135">
    <property type="entry name" value="ZF_ZZ_2"/>
    <property type="match status" value="1"/>
</dbReference>
<evidence type="ECO:0000256" key="5">
    <source>
        <dbReference type="ARBA" id="ARBA00022771"/>
    </source>
</evidence>
<dbReference type="GO" id="GO:0045944">
    <property type="term" value="P:positive regulation of transcription by RNA polymerase II"/>
    <property type="evidence" value="ECO:0007669"/>
    <property type="project" value="TreeGrafter"/>
</dbReference>
<evidence type="ECO:0000313" key="16">
    <source>
        <dbReference type="EMBL" id="KZN06684.1"/>
    </source>
</evidence>
<keyword evidence="6" id="KW-0862">Zinc</keyword>
<dbReference type="GO" id="GO:0000123">
    <property type="term" value="C:histone acetyltransferase complex"/>
    <property type="evidence" value="ECO:0007669"/>
    <property type="project" value="TreeGrafter"/>
</dbReference>
<evidence type="ECO:0000256" key="4">
    <source>
        <dbReference type="ARBA" id="ARBA00022723"/>
    </source>
</evidence>
<dbReference type="SMART" id="SM00291">
    <property type="entry name" value="ZnF_ZZ"/>
    <property type="match status" value="1"/>
</dbReference>
<dbReference type="PROSITE" id="PS50016">
    <property type="entry name" value="ZF_PHD_2"/>
    <property type="match status" value="1"/>
</dbReference>
<name>A0A166EKG4_DAUCS</name>
<dbReference type="GO" id="GO:0008270">
    <property type="term" value="F:zinc ion binding"/>
    <property type="evidence" value="ECO:0007669"/>
    <property type="project" value="UniProtKB-KW"/>
</dbReference>
<dbReference type="SMART" id="SM01250">
    <property type="entry name" value="KAT11"/>
    <property type="match status" value="1"/>
</dbReference>
<keyword evidence="12" id="KW-1133">Transmembrane helix</keyword>
<feature type="region of interest" description="Disordered" evidence="11">
    <location>
        <begin position="65"/>
        <end position="113"/>
    </location>
</feature>
<feature type="region of interest" description="Disordered" evidence="11">
    <location>
        <begin position="878"/>
        <end position="903"/>
    </location>
</feature>
<dbReference type="InterPro" id="IPR000433">
    <property type="entry name" value="Znf_ZZ"/>
</dbReference>
<dbReference type="Gene3D" id="3.30.60.90">
    <property type="match status" value="1"/>
</dbReference>
<evidence type="ECO:0000256" key="3">
    <source>
        <dbReference type="ARBA" id="ARBA00022679"/>
    </source>
</evidence>
<dbReference type="InterPro" id="IPR011011">
    <property type="entry name" value="Znf_FYVE_PHD"/>
</dbReference>
<organism evidence="16">
    <name type="scientific">Daucus carota subsp. sativus</name>
    <name type="common">Carrot</name>
    <dbReference type="NCBI Taxonomy" id="79200"/>
    <lineage>
        <taxon>Eukaryota</taxon>
        <taxon>Viridiplantae</taxon>
        <taxon>Streptophyta</taxon>
        <taxon>Embryophyta</taxon>
        <taxon>Tracheophyta</taxon>
        <taxon>Spermatophyta</taxon>
        <taxon>Magnoliopsida</taxon>
        <taxon>eudicotyledons</taxon>
        <taxon>Gunneridae</taxon>
        <taxon>Pentapetalae</taxon>
        <taxon>asterids</taxon>
        <taxon>campanulids</taxon>
        <taxon>Apiales</taxon>
        <taxon>Apiaceae</taxon>
        <taxon>Apioideae</taxon>
        <taxon>Scandiceae</taxon>
        <taxon>Daucinae</taxon>
        <taxon>Daucus</taxon>
        <taxon>Daucus sect. Daucus</taxon>
    </lineage>
</organism>
<dbReference type="GO" id="GO:0003713">
    <property type="term" value="F:transcription coactivator activity"/>
    <property type="evidence" value="ECO:0007669"/>
    <property type="project" value="TreeGrafter"/>
</dbReference>
<evidence type="ECO:0000256" key="9">
    <source>
        <dbReference type="ARBA" id="ARBA00023242"/>
    </source>
</evidence>
<dbReference type="Gene3D" id="3.30.40.10">
    <property type="entry name" value="Zinc/RING finger domain, C3HC4 (zinc finger)"/>
    <property type="match status" value="1"/>
</dbReference>
<feature type="domain" description="PHD-type" evidence="13">
    <location>
        <begin position="1023"/>
        <end position="1095"/>
    </location>
</feature>
<feature type="transmembrane region" description="Helical" evidence="12">
    <location>
        <begin position="123"/>
        <end position="142"/>
    </location>
</feature>
<dbReference type="InterPro" id="IPR013178">
    <property type="entry name" value="Histone_AcTrfase_Rtt109/CBP"/>
</dbReference>
<keyword evidence="12" id="KW-0812">Transmembrane</keyword>
<feature type="region of interest" description="Disordered" evidence="11">
    <location>
        <begin position="838"/>
        <end position="864"/>
    </location>
</feature>
<gene>
    <name evidence="16" type="ORF">DCAR_007521</name>
</gene>
<evidence type="ECO:0000256" key="10">
    <source>
        <dbReference type="PROSITE-ProRule" id="PRU00228"/>
    </source>
</evidence>
<evidence type="ECO:0000259" key="15">
    <source>
        <dbReference type="PROSITE" id="PS51727"/>
    </source>
</evidence>
<evidence type="ECO:0000259" key="13">
    <source>
        <dbReference type="PROSITE" id="PS50016"/>
    </source>
</evidence>
<proteinExistence type="predicted"/>
<evidence type="ECO:0000256" key="8">
    <source>
        <dbReference type="ARBA" id="ARBA00023163"/>
    </source>
</evidence>
<dbReference type="PROSITE" id="PS01359">
    <property type="entry name" value="ZF_PHD_1"/>
    <property type="match status" value="1"/>
</dbReference>
<dbReference type="InterPro" id="IPR010303">
    <property type="entry name" value="RING_CBP-p300"/>
</dbReference>
<dbReference type="InterPro" id="IPR019786">
    <property type="entry name" value="Zinc_finger_PHD-type_CS"/>
</dbReference>
<feature type="transmembrane region" description="Helical" evidence="12">
    <location>
        <begin position="154"/>
        <end position="171"/>
    </location>
</feature>
<dbReference type="Gramene" id="KZN06684">
    <property type="protein sequence ID" value="KZN06684"/>
    <property type="gene ID" value="DCAR_007521"/>
</dbReference>
<dbReference type="GO" id="GO:0031490">
    <property type="term" value="F:chromatin DNA binding"/>
    <property type="evidence" value="ECO:0007669"/>
    <property type="project" value="TreeGrafter"/>
</dbReference>
<evidence type="ECO:0000256" key="12">
    <source>
        <dbReference type="SAM" id="Phobius"/>
    </source>
</evidence>
<sequence length="1541" mass="171942">MGGEDEETQKLKKIAAASYDYENDPKWSDYWSNILIPPHLSSRSDVVDHYKRKFYKRNIDPDLIVEPMPTSSSSQTTRPSASTSSTPNGQTRQRNSGSTSRAPGTSSATASTPTSLRLDQQTISFSVNAWVFVVAVLAVFPLVPRSLSDRAYKLALMGTACSSLYSLYSSYGKPRAWNLQAMQVWFQSVIATKDFIYFVYCLPFATSQLTLKFALLPVMCRSVEHIAKFLRSKFSHSSLYRKYLEEPCVWVESNTATLAILSSQAEIGIGFLLIISLVSWQRNIIQTFVYWQLLKLMYHVPVTGSYHQSVWARIGKTVIPLVHSYAPFLDSPISAVQRWWLSRENAVRTQRGWSDEVGTARRRELWLMSNSGSREEYINLKRAGPYAQMVIMQEMLHVAQEANRIASLNQQTSSWGIQPGFCTSSSSDPHVNYVGASHINLCTPAPINGASGSGFNDGSFFNGYGQEFESRIAPSYSNMQGIKQVVNKVNTSPQQGSCVMVRSDGDARAADKSSGSGSVLLQSSSQYIIQPSTGYHTKPQTSNHGLFDNSHDNRNMQGIEQVVNKVKTSPAQVSCATVCSDGDARSAHKSSNSGSVFQSSSQYIIQPSMGHHTKPQTSNQGLFDNSHDNRNMQGIEQVVNKVNTSPAQVSYVTVCSDGDARYAHKSSDSGSGLLPRSSQYIIQPSTGHHTKPQTSNHGLCDNSHDNRNMQSIEQVVNKVNTSPAQVSYVTVCSDGDASYAHKSSDSGSGLLQSSSQYIIQPSTGHHTKPQTSNHGLFDNSHNNRNMQGIEQVVNKVSTSPEQVSCVTLCSDGDARYADKSSDSGSDLLQSSSQCIIQPSAGHHTKPQMSNHGLSDDSHDNSQKVHLNQGTSQLNISISQEKPPSFSESADYHRSCGKSGKDHENEDVEVTTMCDMVDTEGKLDLPASTSNNEAKSNLKENKIQGVSLTDFFTLRELKEHLCHFGQWNGQEVGLHRPSCLNKCQLCAMDKLEFAPAPIYCSCCKSPIKHDSNYYVASEGSDVKHYFCTSCYRVSRKCILSFPKANLLKKKNIKNIGEPWVECDKCKGWQHQICALYNKKKDLGGEAVYICPKCWIQELESGEGQPLPKATSLYAKDLPRSMLSDHVEERLFKRLRKEREDNKSLGEVPGEADFAVRVVLSVDQKLEVNKKFLDIFNGSDYPAQFPYRSKVILLFQKIEGVDVCLFGMYVQEFGSNCEQPNRRCVYISYIDSIKYLRPKMKTMTGEALRTLVYHEILIGYLDYCKKRGFSTCYIWACPPLKGEDYILYCHPESQKLPKADKLQQWYELMLKKALKENIAVHYTNFYDHFFVSPGGCTTKTAAHLPYFEGSYWSSTAEYIAGTLEKEGKEPKLTKAALKAMGCNPSSGGASRKDVLVMDKLGDAISKDKKKFIIVNLQHSCIRCNEAILSGVRWFCSKCKKFNICSRCLNEEQKLEHKKIHISYTGEKHVLSEGVVDDVPCDTEDNDVTLDNKIFASRETFLSFCQSNNYQFDTLRRAKHSSMMILYHLHNPCSSISDSVAESV</sequence>
<keyword evidence="3" id="KW-0808">Transferase</keyword>
<feature type="compositionally biased region" description="Low complexity" evidence="11">
    <location>
        <begin position="96"/>
        <end position="113"/>
    </location>
</feature>
<keyword evidence="12" id="KW-0472">Membrane</keyword>